<gene>
    <name evidence="4" type="ORF">DFQ15_11482</name>
</gene>
<comment type="caution">
    <text evidence="4">The sequence shown here is derived from an EMBL/GenBank/DDBJ whole genome shotgun (WGS) entry which is preliminary data.</text>
</comment>
<dbReference type="InterPro" id="IPR051924">
    <property type="entry name" value="GST_Kappa/NadH"/>
</dbReference>
<sequence>MTATTVDYFFSPQSPWAYLGHDRLVALAAQAGATVRLLPVDLGHVFPVSGGVPLGKRAPQRQAYRLVELQRFARYLGLPLVPQPTFFPVSGDDAARLLIAVDHHDGTAAALRLAGAVFAAVWARQRNIADPKVLEALLDETGLPAARYEQSHSQAVHERYEANTEEAIAAGIFGAPSYVVGGEIFWGQDRLDFLQRKLQSTSLQGA</sequence>
<evidence type="ECO:0000259" key="3">
    <source>
        <dbReference type="Pfam" id="PF01323"/>
    </source>
</evidence>
<dbReference type="PANTHER" id="PTHR42943:SF13">
    <property type="entry name" value="GLUTATHIONE S-TRANSFERASE KAPPA-RELATED"/>
    <property type="match status" value="1"/>
</dbReference>
<evidence type="ECO:0000313" key="5">
    <source>
        <dbReference type="Proteomes" id="UP000247540"/>
    </source>
</evidence>
<dbReference type="InterPro" id="IPR014440">
    <property type="entry name" value="HCCAis_GSTk"/>
</dbReference>
<dbReference type="GO" id="GO:0004602">
    <property type="term" value="F:glutathione peroxidase activity"/>
    <property type="evidence" value="ECO:0007669"/>
    <property type="project" value="TreeGrafter"/>
</dbReference>
<dbReference type="GO" id="GO:0018845">
    <property type="term" value="F:2-hydroxychromene-2-carboxylate isomerase activity"/>
    <property type="evidence" value="ECO:0007669"/>
    <property type="project" value="UniProtKB-UniRule"/>
</dbReference>
<feature type="domain" description="DSBA-like thioredoxin" evidence="3">
    <location>
        <begin position="5"/>
        <end position="199"/>
    </location>
</feature>
<name>A0A318SFK3_9BURK</name>
<dbReference type="RefSeq" id="WP_233504412.1">
    <property type="nucleotide sequence ID" value="NZ_JAMOFZ010000014.1"/>
</dbReference>
<dbReference type="Pfam" id="PF01323">
    <property type="entry name" value="DSBA"/>
    <property type="match status" value="1"/>
</dbReference>
<dbReference type="Gene3D" id="3.40.30.10">
    <property type="entry name" value="Glutaredoxin"/>
    <property type="match status" value="1"/>
</dbReference>
<dbReference type="GO" id="GO:0004364">
    <property type="term" value="F:glutathione transferase activity"/>
    <property type="evidence" value="ECO:0007669"/>
    <property type="project" value="TreeGrafter"/>
</dbReference>
<evidence type="ECO:0000256" key="1">
    <source>
        <dbReference type="PIRNR" id="PIRNR006386"/>
    </source>
</evidence>
<dbReference type="Proteomes" id="UP000247540">
    <property type="component" value="Unassembled WGS sequence"/>
</dbReference>
<dbReference type="EMBL" id="QJTC01000014">
    <property type="protein sequence ID" value="PYE76297.1"/>
    <property type="molecule type" value="Genomic_DNA"/>
</dbReference>
<dbReference type="InterPro" id="IPR001853">
    <property type="entry name" value="DSBA-like_thioredoxin_dom"/>
</dbReference>
<proteinExistence type="inferred from homology"/>
<keyword evidence="1 4" id="KW-0413">Isomerase</keyword>
<protein>
    <recommendedName>
        <fullName evidence="1">2-hydroxychromene-2-carboxylate isomerase</fullName>
        <ecNumber evidence="1">5.99.1.4</ecNumber>
    </recommendedName>
</protein>
<dbReference type="EC" id="5.99.1.4" evidence="1"/>
<reference evidence="4 5" key="1">
    <citation type="submission" date="2018-06" db="EMBL/GenBank/DDBJ databases">
        <title>Genomic Encyclopedia of Type Strains, Phase III (KMG-III): the genomes of soil and plant-associated and newly described type strains.</title>
        <authorList>
            <person name="Whitman W."/>
        </authorList>
    </citation>
    <scope>NUCLEOTIDE SEQUENCE [LARGE SCALE GENOMIC DNA]</scope>
    <source>
        <strain evidence="4 5">CECT 7646</strain>
    </source>
</reference>
<comment type="catalytic activity">
    <reaction evidence="1">
        <text>2-hydroxychromene-2-carboxylate = (3E)-4-(2-hydroxyphenyl)-2-oxobut-3-enoate</text>
        <dbReference type="Rhea" id="RHEA:27401"/>
        <dbReference type="ChEBI" id="CHEBI:59350"/>
        <dbReference type="ChEBI" id="CHEBI:59353"/>
        <dbReference type="EC" id="5.99.1.4"/>
    </reaction>
</comment>
<dbReference type="PIRSF" id="PIRSF006386">
    <property type="entry name" value="HCCAis_GSTk"/>
    <property type="match status" value="1"/>
</dbReference>
<dbReference type="AlphaFoldDB" id="A0A318SFK3"/>
<dbReference type="CDD" id="cd03022">
    <property type="entry name" value="DsbA_HCCA_Iso"/>
    <property type="match status" value="1"/>
</dbReference>
<comment type="similarity">
    <text evidence="1">Belongs to the GST superfamily. NadH family.</text>
</comment>
<dbReference type="InterPro" id="IPR044087">
    <property type="entry name" value="NahD-like"/>
</dbReference>
<organism evidence="4 5">
    <name type="scientific">Xylophilus ampelinus</name>
    <dbReference type="NCBI Taxonomy" id="54067"/>
    <lineage>
        <taxon>Bacteria</taxon>
        <taxon>Pseudomonadati</taxon>
        <taxon>Pseudomonadota</taxon>
        <taxon>Betaproteobacteria</taxon>
        <taxon>Burkholderiales</taxon>
        <taxon>Xylophilus</taxon>
    </lineage>
</organism>
<feature type="active site" description="Nucleophile" evidence="2">
    <location>
        <position position="14"/>
    </location>
</feature>
<evidence type="ECO:0000256" key="2">
    <source>
        <dbReference type="PIRSR" id="PIRSR006386-1"/>
    </source>
</evidence>
<dbReference type="GO" id="GO:1901170">
    <property type="term" value="P:naphthalene catabolic process"/>
    <property type="evidence" value="ECO:0007669"/>
    <property type="project" value="InterPro"/>
</dbReference>
<dbReference type="PANTHER" id="PTHR42943">
    <property type="entry name" value="GLUTATHIONE S-TRANSFERASE KAPPA"/>
    <property type="match status" value="1"/>
</dbReference>
<evidence type="ECO:0000313" key="4">
    <source>
        <dbReference type="EMBL" id="PYE76297.1"/>
    </source>
</evidence>
<dbReference type="SUPFAM" id="SSF52833">
    <property type="entry name" value="Thioredoxin-like"/>
    <property type="match status" value="1"/>
</dbReference>
<accession>A0A318SFK3</accession>
<dbReference type="GO" id="GO:0006749">
    <property type="term" value="P:glutathione metabolic process"/>
    <property type="evidence" value="ECO:0007669"/>
    <property type="project" value="TreeGrafter"/>
</dbReference>
<keyword evidence="5" id="KW-1185">Reference proteome</keyword>
<dbReference type="InterPro" id="IPR036249">
    <property type="entry name" value="Thioredoxin-like_sf"/>
</dbReference>